<dbReference type="NCBIfam" id="TIGR01509">
    <property type="entry name" value="HAD-SF-IA-v3"/>
    <property type="match status" value="1"/>
</dbReference>
<dbReference type="GO" id="GO:0044281">
    <property type="term" value="P:small molecule metabolic process"/>
    <property type="evidence" value="ECO:0007669"/>
    <property type="project" value="UniProtKB-ARBA"/>
</dbReference>
<evidence type="ECO:0000313" key="5">
    <source>
        <dbReference type="EMBL" id="RUQ25993.1"/>
    </source>
</evidence>
<dbReference type="InterPro" id="IPR036412">
    <property type="entry name" value="HAD-like_sf"/>
</dbReference>
<keyword evidence="2" id="KW-0479">Metal-binding</keyword>
<dbReference type="Proteomes" id="UP000267430">
    <property type="component" value="Unassembled WGS sequence"/>
</dbReference>
<dbReference type="InterPro" id="IPR041492">
    <property type="entry name" value="HAD_2"/>
</dbReference>
<dbReference type="InterPro" id="IPR006439">
    <property type="entry name" value="HAD-SF_hydro_IA"/>
</dbReference>
<dbReference type="SFLD" id="SFLDG01135">
    <property type="entry name" value="C1.5.6:_HAD__Beta-PGM__Phospha"/>
    <property type="match status" value="1"/>
</dbReference>
<dbReference type="Gene3D" id="3.40.50.1000">
    <property type="entry name" value="HAD superfamily/HAD-like"/>
    <property type="match status" value="1"/>
</dbReference>
<dbReference type="SFLD" id="SFLDG01129">
    <property type="entry name" value="C1.5:_HAD__Beta-PGM__Phosphata"/>
    <property type="match status" value="1"/>
</dbReference>
<name>A0A3S0VJ75_9BACI</name>
<dbReference type="PANTHER" id="PTHR46470:SF2">
    <property type="entry name" value="GLYCERALDEHYDE 3-PHOSPHATE PHOSPHATASE"/>
    <property type="match status" value="1"/>
</dbReference>
<dbReference type="SFLD" id="SFLDS00003">
    <property type="entry name" value="Haloacid_Dehalogenase"/>
    <property type="match status" value="1"/>
</dbReference>
<dbReference type="NCBIfam" id="TIGR01549">
    <property type="entry name" value="HAD-SF-IA-v1"/>
    <property type="match status" value="1"/>
</dbReference>
<protein>
    <submittedName>
        <fullName evidence="5">HAD family hydrolase</fullName>
    </submittedName>
</protein>
<dbReference type="OrthoDB" id="9809962at2"/>
<evidence type="ECO:0000256" key="4">
    <source>
        <dbReference type="ARBA" id="ARBA00022842"/>
    </source>
</evidence>
<dbReference type="GO" id="GO:0046872">
    <property type="term" value="F:metal ion binding"/>
    <property type="evidence" value="ECO:0007669"/>
    <property type="project" value="UniProtKB-KW"/>
</dbReference>
<comment type="cofactor">
    <cofactor evidence="1">
        <name>Mg(2+)</name>
        <dbReference type="ChEBI" id="CHEBI:18420"/>
    </cofactor>
</comment>
<dbReference type="NCBIfam" id="TIGR01662">
    <property type="entry name" value="HAD-SF-IIIA"/>
    <property type="match status" value="1"/>
</dbReference>
<keyword evidence="4" id="KW-0460">Magnesium</keyword>
<evidence type="ECO:0000313" key="6">
    <source>
        <dbReference type="Proteomes" id="UP000267430"/>
    </source>
</evidence>
<dbReference type="Gene3D" id="1.10.150.520">
    <property type="match status" value="1"/>
</dbReference>
<dbReference type="InterPro" id="IPR051400">
    <property type="entry name" value="HAD-like_hydrolase"/>
</dbReference>
<reference evidence="5 6" key="1">
    <citation type="submission" date="2018-12" db="EMBL/GenBank/DDBJ databases">
        <title>Bacillus chawlae sp. nov., Bacillus glennii sp. nov., and Bacillus saganii sp. nov. Isolated from the Vehicle Assembly Building at Kennedy Space Center where the Viking Spacecraft were Assembled.</title>
        <authorList>
            <person name="Seuylemezian A."/>
            <person name="Vaishampayan P."/>
        </authorList>
    </citation>
    <scope>NUCLEOTIDE SEQUENCE [LARGE SCALE GENOMIC DNA]</scope>
    <source>
        <strain evidence="5 6">L5</strain>
    </source>
</reference>
<dbReference type="PANTHER" id="PTHR46470">
    <property type="entry name" value="N-ACYLNEURAMINATE-9-PHOSPHATASE"/>
    <property type="match status" value="1"/>
</dbReference>
<dbReference type="Pfam" id="PF13419">
    <property type="entry name" value="HAD_2"/>
    <property type="match status" value="1"/>
</dbReference>
<keyword evidence="3 5" id="KW-0378">Hydrolase</keyword>
<organism evidence="5 6">
    <name type="scientific">Peribacillus cavernae</name>
    <dbReference type="NCBI Taxonomy" id="1674310"/>
    <lineage>
        <taxon>Bacteria</taxon>
        <taxon>Bacillati</taxon>
        <taxon>Bacillota</taxon>
        <taxon>Bacilli</taxon>
        <taxon>Bacillales</taxon>
        <taxon>Bacillaceae</taxon>
        <taxon>Peribacillus</taxon>
    </lineage>
</organism>
<dbReference type="RefSeq" id="WP_126866846.1">
    <property type="nucleotide sequence ID" value="NZ_JAUSTX010000010.1"/>
</dbReference>
<proteinExistence type="predicted"/>
<dbReference type="InterPro" id="IPR023214">
    <property type="entry name" value="HAD_sf"/>
</dbReference>
<gene>
    <name evidence="5" type="ORF">ELQ35_19480</name>
</gene>
<dbReference type="AlphaFoldDB" id="A0A3S0VJ75"/>
<accession>A0A3S0VJ75</accession>
<dbReference type="GO" id="GO:0016791">
    <property type="term" value="F:phosphatase activity"/>
    <property type="evidence" value="ECO:0007669"/>
    <property type="project" value="TreeGrafter"/>
</dbReference>
<evidence type="ECO:0000256" key="1">
    <source>
        <dbReference type="ARBA" id="ARBA00001946"/>
    </source>
</evidence>
<evidence type="ECO:0000256" key="3">
    <source>
        <dbReference type="ARBA" id="ARBA00022801"/>
    </source>
</evidence>
<dbReference type="SUPFAM" id="SSF56784">
    <property type="entry name" value="HAD-like"/>
    <property type="match status" value="1"/>
</dbReference>
<sequence>MIKAGLFDLDGTLLNRDASVLEFIDDQYDRFHNELTHIVKEEYISRFIELDCRGYVWKDRVYQQLVQEFEIRGLTWEALLQDYLNHFKNSCVAFPNLNKMLDELKGKSISLGIVTNGKGPFQMDNIRALGIEHYFNAILVSEWEGIKKPDPQIFRRAIERLHVTPDECLFVGDHPENDVKAAKNAGLTGIWKKDDQWKNVQADFVVEDLLEISFIMDRITASV</sequence>
<dbReference type="PRINTS" id="PR00413">
    <property type="entry name" value="HADHALOGNASE"/>
</dbReference>
<keyword evidence="6" id="KW-1185">Reference proteome</keyword>
<comment type="caution">
    <text evidence="5">The sequence shown here is derived from an EMBL/GenBank/DDBJ whole genome shotgun (WGS) entry which is preliminary data.</text>
</comment>
<dbReference type="EMBL" id="RYZZ01000037">
    <property type="protein sequence ID" value="RUQ25993.1"/>
    <property type="molecule type" value="Genomic_DNA"/>
</dbReference>
<evidence type="ECO:0000256" key="2">
    <source>
        <dbReference type="ARBA" id="ARBA00022723"/>
    </source>
</evidence>
<dbReference type="InterPro" id="IPR006549">
    <property type="entry name" value="HAD-SF_hydro_IIIA"/>
</dbReference>